<accession>A0AAW0IGA8</accession>
<comment type="caution">
    <text evidence="1">The sequence shown here is derived from an EMBL/GenBank/DDBJ whole genome shotgun (WGS) entry which is preliminary data.</text>
</comment>
<protein>
    <submittedName>
        <fullName evidence="1">Uncharacterized protein</fullName>
    </submittedName>
</protein>
<keyword evidence="2" id="KW-1185">Reference proteome</keyword>
<organism evidence="1 2">
    <name type="scientific">Myodes glareolus</name>
    <name type="common">Bank vole</name>
    <name type="synonym">Clethrionomys glareolus</name>
    <dbReference type="NCBI Taxonomy" id="447135"/>
    <lineage>
        <taxon>Eukaryota</taxon>
        <taxon>Metazoa</taxon>
        <taxon>Chordata</taxon>
        <taxon>Craniata</taxon>
        <taxon>Vertebrata</taxon>
        <taxon>Euteleostomi</taxon>
        <taxon>Mammalia</taxon>
        <taxon>Eutheria</taxon>
        <taxon>Euarchontoglires</taxon>
        <taxon>Glires</taxon>
        <taxon>Rodentia</taxon>
        <taxon>Myomorpha</taxon>
        <taxon>Muroidea</taxon>
        <taxon>Cricetidae</taxon>
        <taxon>Arvicolinae</taxon>
        <taxon>Myodes</taxon>
    </lineage>
</organism>
<dbReference type="EMBL" id="JBBHLL010000136">
    <property type="protein sequence ID" value="KAK7813372.1"/>
    <property type="molecule type" value="Genomic_DNA"/>
</dbReference>
<evidence type="ECO:0000313" key="1">
    <source>
        <dbReference type="EMBL" id="KAK7813372.1"/>
    </source>
</evidence>
<dbReference type="Proteomes" id="UP001488838">
    <property type="component" value="Unassembled WGS sequence"/>
</dbReference>
<proteinExistence type="predicted"/>
<gene>
    <name evidence="1" type="ORF">U0070_007941</name>
</gene>
<name>A0AAW0IGA8_MYOGA</name>
<dbReference type="AlphaFoldDB" id="A0AAW0IGA8"/>
<evidence type="ECO:0000313" key="2">
    <source>
        <dbReference type="Proteomes" id="UP001488838"/>
    </source>
</evidence>
<sequence length="120" mass="13633">MYMPGTLRQEELQVQDQVGLRIEVKISLSSFMRSCLKPRSHKEEADPCCCCCFCCKFIRPLYQFSSPASSSSLSQAHGPTQAKFRLCRRVGKLNVDPQKTVLSTQEIKRSDDVTDVLRTK</sequence>
<reference evidence="1 2" key="1">
    <citation type="journal article" date="2023" name="bioRxiv">
        <title>Conserved and derived expression patterns and positive selection on dental genes reveal complex evolutionary context of ever-growing rodent molars.</title>
        <authorList>
            <person name="Calamari Z.T."/>
            <person name="Song A."/>
            <person name="Cohen E."/>
            <person name="Akter M."/>
            <person name="Roy R.D."/>
            <person name="Hallikas O."/>
            <person name="Christensen M.M."/>
            <person name="Li P."/>
            <person name="Marangoni P."/>
            <person name="Jernvall J."/>
            <person name="Klein O.D."/>
        </authorList>
    </citation>
    <scope>NUCLEOTIDE SEQUENCE [LARGE SCALE GENOMIC DNA]</scope>
    <source>
        <strain evidence="1">V071</strain>
    </source>
</reference>